<dbReference type="GO" id="GO:0008237">
    <property type="term" value="F:metallopeptidase activity"/>
    <property type="evidence" value="ECO:0007669"/>
    <property type="project" value="InterPro"/>
</dbReference>
<reference evidence="3" key="1">
    <citation type="journal article" date="2014" name="Int. J. Syst. Evol. Microbiol.">
        <title>Complete genome sequence of Corynebacterium casei LMG S-19264T (=DSM 44701T), isolated from a smear-ripened cheese.</title>
        <authorList>
            <consortium name="US DOE Joint Genome Institute (JGI-PGF)"/>
            <person name="Walter F."/>
            <person name="Albersmeier A."/>
            <person name="Kalinowski J."/>
            <person name="Ruckert C."/>
        </authorList>
    </citation>
    <scope>NUCLEOTIDE SEQUENCE</scope>
    <source>
        <strain evidence="3">CGMCC 4.7312</strain>
    </source>
</reference>
<dbReference type="InterPro" id="IPR035068">
    <property type="entry name" value="TldD/PmbA_N"/>
</dbReference>
<dbReference type="PANTHER" id="PTHR43666:SF1">
    <property type="entry name" value="CONSERVED PROTEIN"/>
    <property type="match status" value="1"/>
</dbReference>
<dbReference type="Proteomes" id="UP000608890">
    <property type="component" value="Unassembled WGS sequence"/>
</dbReference>
<gene>
    <name evidence="3" type="ORF">GCM10011608_41470</name>
</gene>
<reference evidence="3" key="2">
    <citation type="submission" date="2020-09" db="EMBL/GenBank/DDBJ databases">
        <authorList>
            <person name="Sun Q."/>
            <person name="Zhou Y."/>
        </authorList>
    </citation>
    <scope>NUCLEOTIDE SEQUENCE</scope>
    <source>
        <strain evidence="3">CGMCC 4.7312</strain>
    </source>
</reference>
<dbReference type="SUPFAM" id="SSF111283">
    <property type="entry name" value="Putative modulator of DNA gyrase, PmbA/TldD"/>
    <property type="match status" value="1"/>
</dbReference>
<dbReference type="InterPro" id="IPR045569">
    <property type="entry name" value="Metalloprtase-TldD/E_C"/>
</dbReference>
<comment type="caution">
    <text evidence="3">The sequence shown here is derived from an EMBL/GenBank/DDBJ whole genome shotgun (WGS) entry which is preliminary data.</text>
</comment>
<evidence type="ECO:0000256" key="1">
    <source>
        <dbReference type="SAM" id="MobiDB-lite"/>
    </source>
</evidence>
<keyword evidence="4" id="KW-1185">Reference proteome</keyword>
<feature type="domain" description="Metalloprotease TldD/E C-terminal" evidence="2">
    <location>
        <begin position="220"/>
        <end position="450"/>
    </location>
</feature>
<dbReference type="AlphaFoldDB" id="A0A917U1Q5"/>
<feature type="compositionally biased region" description="Pro residues" evidence="1">
    <location>
        <begin position="91"/>
        <end position="101"/>
    </location>
</feature>
<evidence type="ECO:0000259" key="2">
    <source>
        <dbReference type="Pfam" id="PF19289"/>
    </source>
</evidence>
<dbReference type="Pfam" id="PF19289">
    <property type="entry name" value="PmbA_TldD_3rd"/>
    <property type="match status" value="1"/>
</dbReference>
<sequence>MSTPGPQETIEMALAAARGDATVVIVESGVDRYLRWADSALVAAGDADEYRVSVVSVVGGRVGAVSVSGRVGRAEIVDAVDGAEAVARQAPPAPDARPLPEPGAASPHWDDPVRPLASGVLAGLVEQLSTGFARADRHGQVLHGYAEHRARTTFLGTSTGARLRHDGSAGHLELTARDGHGAPVWTSAVTDDFTDVSVAGLQDDLDRRLRWERRRVDLPPGRYECLVPPSAVADLMNYAYTTAGAGAAAQGRTAYSRAGGRTRIGETIAGVPLTLRSDPRAEGLRCAPFLVAAASSGARSVFDNGLPLGPTRWWEQGRLRSLVHTRHSAEELGMPLTPLVENLILEGPPGGGAEADLIARTRSGLLLTSLWYIREVDLATMALTGVTRDGVYLVEDGEVVGAVHNFRFNDSPLAMVRRATEVGRTVPTRARDWGDAVAHVAMPMLRVPDFPLTATTGAV</sequence>
<dbReference type="Gene3D" id="3.30.2290.10">
    <property type="entry name" value="PmbA/TldD superfamily"/>
    <property type="match status" value="1"/>
</dbReference>
<protein>
    <submittedName>
        <fullName evidence="3">Peptidase</fullName>
    </submittedName>
</protein>
<dbReference type="InterPro" id="IPR036059">
    <property type="entry name" value="TldD/PmbA_sf"/>
</dbReference>
<name>A0A917U1Q5_9ACTN</name>
<accession>A0A917U1Q5</accession>
<dbReference type="GO" id="GO:0006508">
    <property type="term" value="P:proteolysis"/>
    <property type="evidence" value="ECO:0007669"/>
    <property type="project" value="InterPro"/>
</dbReference>
<dbReference type="EMBL" id="BMNB01000021">
    <property type="protein sequence ID" value="GGM52285.1"/>
    <property type="molecule type" value="Genomic_DNA"/>
</dbReference>
<evidence type="ECO:0000313" key="3">
    <source>
        <dbReference type="EMBL" id="GGM52285.1"/>
    </source>
</evidence>
<evidence type="ECO:0000313" key="4">
    <source>
        <dbReference type="Proteomes" id="UP000608890"/>
    </source>
</evidence>
<feature type="region of interest" description="Disordered" evidence="1">
    <location>
        <begin position="88"/>
        <end position="110"/>
    </location>
</feature>
<dbReference type="PANTHER" id="PTHR43666">
    <property type="entry name" value="TLDD PROTEIN"/>
    <property type="match status" value="1"/>
</dbReference>
<proteinExistence type="predicted"/>
<organism evidence="3 4">
    <name type="scientific">Micromonospora sonchi</name>
    <dbReference type="NCBI Taxonomy" id="1763543"/>
    <lineage>
        <taxon>Bacteria</taxon>
        <taxon>Bacillati</taxon>
        <taxon>Actinomycetota</taxon>
        <taxon>Actinomycetes</taxon>
        <taxon>Micromonosporales</taxon>
        <taxon>Micromonosporaceae</taxon>
        <taxon>Micromonospora</taxon>
    </lineage>
</organism>